<comment type="caution">
    <text evidence="2">The sequence shown here is derived from an EMBL/GenBank/DDBJ whole genome shotgun (WGS) entry which is preliminary data.</text>
</comment>
<name>A0ABU3AFB5_9ACTN</name>
<feature type="compositionally biased region" description="Low complexity" evidence="1">
    <location>
        <begin position="102"/>
        <end position="141"/>
    </location>
</feature>
<evidence type="ECO:0000313" key="2">
    <source>
        <dbReference type="EMBL" id="MDT0608869.1"/>
    </source>
</evidence>
<reference evidence="2" key="1">
    <citation type="submission" date="2024-05" db="EMBL/GenBank/DDBJ databases">
        <title>30 novel species of actinomycetes from the DSMZ collection.</title>
        <authorList>
            <person name="Nouioui I."/>
        </authorList>
    </citation>
    <scope>NUCLEOTIDE SEQUENCE</scope>
    <source>
        <strain evidence="2">DSM 40712</strain>
    </source>
</reference>
<keyword evidence="3" id="KW-1185">Reference proteome</keyword>
<evidence type="ECO:0000256" key="1">
    <source>
        <dbReference type="SAM" id="MobiDB-lite"/>
    </source>
</evidence>
<dbReference type="RefSeq" id="WP_311570458.1">
    <property type="nucleotide sequence ID" value="NZ_JAVRFH010000001.1"/>
</dbReference>
<dbReference type="EMBL" id="JAVRFH010000001">
    <property type="protein sequence ID" value="MDT0608869.1"/>
    <property type="molecule type" value="Genomic_DNA"/>
</dbReference>
<feature type="compositionally biased region" description="Basic and acidic residues" evidence="1">
    <location>
        <begin position="87"/>
        <end position="100"/>
    </location>
</feature>
<accession>A0ABU3AFB5</accession>
<sequence>MSGGSYNYLCAATDLEDLLSKRYALDEMSTRLAGLGYAQDAARETEELLVLLRQWEIRAETRLRRLTDVWKAVEWWDSNDSGEDRVHQALAKYRGDHDDAGAPPSKSTAATTTHSPAPKKSPCASTTPPSKAAPPTDAPAS</sequence>
<gene>
    <name evidence="2" type="ORF">RM812_01205</name>
</gene>
<organism evidence="2 3">
    <name type="scientific">Streptomyces lancefieldiae</name>
    <dbReference type="NCBI Taxonomy" id="3075520"/>
    <lineage>
        <taxon>Bacteria</taxon>
        <taxon>Bacillati</taxon>
        <taxon>Actinomycetota</taxon>
        <taxon>Actinomycetes</taxon>
        <taxon>Kitasatosporales</taxon>
        <taxon>Streptomycetaceae</taxon>
        <taxon>Streptomyces</taxon>
    </lineage>
</organism>
<evidence type="ECO:0000313" key="3">
    <source>
        <dbReference type="Proteomes" id="UP001180724"/>
    </source>
</evidence>
<dbReference type="Proteomes" id="UP001180724">
    <property type="component" value="Unassembled WGS sequence"/>
</dbReference>
<proteinExistence type="predicted"/>
<feature type="region of interest" description="Disordered" evidence="1">
    <location>
        <begin position="87"/>
        <end position="141"/>
    </location>
</feature>
<protein>
    <submittedName>
        <fullName evidence="2">Uncharacterized protein</fullName>
    </submittedName>
</protein>